<gene>
    <name evidence="2" type="ORF">BV898_14818</name>
</gene>
<evidence type="ECO:0008006" key="4">
    <source>
        <dbReference type="Google" id="ProtNLM"/>
    </source>
</evidence>
<sequence length="162" mass="17199">METCLKLLLVGVLSAGLVFALPTVSRDPDTVSEGVNTTAVTLTGGNETTQSNTTGIMGLSACNEVDEIVSNDPCKPLCACKDRKIFCADIMCTTDSLPLEHCWKLPLNGKCCPSYLCSTGNATGDVHYPLPVLVVPPELNLSSIPPSKAELLHRTRRPGSQP</sequence>
<protein>
    <recommendedName>
        <fullName evidence="4">VWFC domain-containing protein</fullName>
    </recommendedName>
</protein>
<reference evidence="3" key="1">
    <citation type="submission" date="2017-01" db="EMBL/GenBank/DDBJ databases">
        <title>Comparative genomics of anhydrobiosis in the tardigrade Hypsibius dujardini.</title>
        <authorList>
            <person name="Yoshida Y."/>
            <person name="Koutsovoulos G."/>
            <person name="Laetsch D."/>
            <person name="Stevens L."/>
            <person name="Kumar S."/>
            <person name="Horikawa D."/>
            <person name="Ishino K."/>
            <person name="Komine S."/>
            <person name="Tomita M."/>
            <person name="Blaxter M."/>
            <person name="Arakawa K."/>
        </authorList>
    </citation>
    <scope>NUCLEOTIDE SEQUENCE [LARGE SCALE GENOMIC DNA]</scope>
    <source>
        <strain evidence="3">Z151</strain>
    </source>
</reference>
<comment type="caution">
    <text evidence="2">The sequence shown here is derived from an EMBL/GenBank/DDBJ whole genome shotgun (WGS) entry which is preliminary data.</text>
</comment>
<feature type="signal peptide" evidence="1">
    <location>
        <begin position="1"/>
        <end position="20"/>
    </location>
</feature>
<organism evidence="2 3">
    <name type="scientific">Hypsibius exemplaris</name>
    <name type="common">Freshwater tardigrade</name>
    <dbReference type="NCBI Taxonomy" id="2072580"/>
    <lineage>
        <taxon>Eukaryota</taxon>
        <taxon>Metazoa</taxon>
        <taxon>Ecdysozoa</taxon>
        <taxon>Tardigrada</taxon>
        <taxon>Eutardigrada</taxon>
        <taxon>Parachela</taxon>
        <taxon>Hypsibioidea</taxon>
        <taxon>Hypsibiidae</taxon>
        <taxon>Hypsibius</taxon>
    </lineage>
</organism>
<accession>A0A9X6NCN8</accession>
<keyword evidence="3" id="KW-1185">Reference proteome</keyword>
<feature type="chain" id="PRO_5040909154" description="VWFC domain-containing protein" evidence="1">
    <location>
        <begin position="21"/>
        <end position="162"/>
    </location>
</feature>
<dbReference type="EMBL" id="MTYJ01000187">
    <property type="protein sequence ID" value="OWA50296.1"/>
    <property type="molecule type" value="Genomic_DNA"/>
</dbReference>
<evidence type="ECO:0000313" key="3">
    <source>
        <dbReference type="Proteomes" id="UP000192578"/>
    </source>
</evidence>
<dbReference type="OrthoDB" id="365605at2759"/>
<name>A0A9X6NCN8_HYPEX</name>
<evidence type="ECO:0000313" key="2">
    <source>
        <dbReference type="EMBL" id="OWA50296.1"/>
    </source>
</evidence>
<proteinExistence type="predicted"/>
<keyword evidence="1" id="KW-0732">Signal</keyword>
<dbReference type="Proteomes" id="UP000192578">
    <property type="component" value="Unassembled WGS sequence"/>
</dbReference>
<evidence type="ECO:0000256" key="1">
    <source>
        <dbReference type="SAM" id="SignalP"/>
    </source>
</evidence>
<dbReference type="AlphaFoldDB" id="A0A9X6NCN8"/>